<organism evidence="12 13">
    <name type="scientific">Caenorhabditis bovis</name>
    <dbReference type="NCBI Taxonomy" id="2654633"/>
    <lineage>
        <taxon>Eukaryota</taxon>
        <taxon>Metazoa</taxon>
        <taxon>Ecdysozoa</taxon>
        <taxon>Nematoda</taxon>
        <taxon>Chromadorea</taxon>
        <taxon>Rhabditida</taxon>
        <taxon>Rhabditina</taxon>
        <taxon>Rhabditomorpha</taxon>
        <taxon>Rhabditoidea</taxon>
        <taxon>Rhabditidae</taxon>
        <taxon>Peloderinae</taxon>
        <taxon>Caenorhabditis</taxon>
    </lineage>
</organism>
<proteinExistence type="inferred from homology"/>
<name>A0A8S1FE37_9PELO</name>
<keyword evidence="7 11" id="KW-0732">Signal</keyword>
<dbReference type="InterPro" id="IPR050271">
    <property type="entry name" value="UDP-glycosyltransferase"/>
</dbReference>
<dbReference type="Pfam" id="PF00201">
    <property type="entry name" value="UDPGT"/>
    <property type="match status" value="1"/>
</dbReference>
<evidence type="ECO:0000256" key="1">
    <source>
        <dbReference type="ARBA" id="ARBA00004167"/>
    </source>
</evidence>
<dbReference type="SUPFAM" id="SSF53756">
    <property type="entry name" value="UDP-Glycosyltransferase/glycogen phosphorylase"/>
    <property type="match status" value="1"/>
</dbReference>
<evidence type="ECO:0000313" key="13">
    <source>
        <dbReference type="Proteomes" id="UP000494206"/>
    </source>
</evidence>
<dbReference type="InterPro" id="IPR002213">
    <property type="entry name" value="UDP_glucos_trans"/>
</dbReference>
<evidence type="ECO:0000256" key="8">
    <source>
        <dbReference type="ARBA" id="ARBA00022989"/>
    </source>
</evidence>
<feature type="chain" id="PRO_5035854865" description="glucuronosyltransferase" evidence="11">
    <location>
        <begin position="17"/>
        <end position="750"/>
    </location>
</feature>
<dbReference type="GO" id="GO:0015020">
    <property type="term" value="F:glucuronosyltransferase activity"/>
    <property type="evidence" value="ECO:0007669"/>
    <property type="project" value="UniProtKB-EC"/>
</dbReference>
<comment type="similarity">
    <text evidence="2">Belongs to the UDP-glycosyltransferase family.</text>
</comment>
<dbReference type="PANTHER" id="PTHR48043">
    <property type="entry name" value="EG:EG0003.4 PROTEIN-RELATED"/>
    <property type="match status" value="1"/>
</dbReference>
<dbReference type="OrthoDB" id="5835829at2759"/>
<evidence type="ECO:0000256" key="6">
    <source>
        <dbReference type="ARBA" id="ARBA00022692"/>
    </source>
</evidence>
<dbReference type="PANTHER" id="PTHR48043:SF50">
    <property type="entry name" value="UDP-GLUCURONOSYLTRANSFERASE"/>
    <property type="match status" value="1"/>
</dbReference>
<dbReference type="Proteomes" id="UP000494206">
    <property type="component" value="Unassembled WGS sequence"/>
</dbReference>
<keyword evidence="8" id="KW-1133">Transmembrane helix</keyword>
<evidence type="ECO:0000256" key="11">
    <source>
        <dbReference type="SAM" id="SignalP"/>
    </source>
</evidence>
<keyword evidence="9" id="KW-0472">Membrane</keyword>
<evidence type="ECO:0000256" key="5">
    <source>
        <dbReference type="ARBA" id="ARBA00022679"/>
    </source>
</evidence>
<reference evidence="12 13" key="1">
    <citation type="submission" date="2020-04" db="EMBL/GenBank/DDBJ databases">
        <authorList>
            <person name="Laetsch R D."/>
            <person name="Stevens L."/>
            <person name="Kumar S."/>
            <person name="Blaxter L. M."/>
        </authorList>
    </citation>
    <scope>NUCLEOTIDE SEQUENCE [LARGE SCALE GENOMIC DNA]</scope>
</reference>
<dbReference type="GO" id="GO:0016020">
    <property type="term" value="C:membrane"/>
    <property type="evidence" value="ECO:0007669"/>
    <property type="project" value="UniProtKB-SubCell"/>
</dbReference>
<gene>
    <name evidence="12" type="ORF">CBOVIS_LOCUS12263</name>
</gene>
<dbReference type="Gene3D" id="3.40.50.2300">
    <property type="match status" value="1"/>
</dbReference>
<comment type="catalytic activity">
    <reaction evidence="10">
        <text>glucuronate acceptor + UDP-alpha-D-glucuronate = acceptor beta-D-glucuronoside + UDP + H(+)</text>
        <dbReference type="Rhea" id="RHEA:21032"/>
        <dbReference type="ChEBI" id="CHEBI:15378"/>
        <dbReference type="ChEBI" id="CHEBI:58052"/>
        <dbReference type="ChEBI" id="CHEBI:58223"/>
        <dbReference type="ChEBI" id="CHEBI:132367"/>
        <dbReference type="ChEBI" id="CHEBI:132368"/>
        <dbReference type="EC" id="2.4.1.17"/>
    </reaction>
</comment>
<dbReference type="AlphaFoldDB" id="A0A8S1FE37"/>
<sequence length="750" mass="85616">MLLRCLLFILFTSVGSLKILVYSPAFGGSHTNFMARLADVLTEAGHNVTFLVPVGDEARKNQLGVKLTKNVVVVERDEHMINANVSEMDHEMKNMWLLDQDPDEVSESFKFFEGIFLEMCANLMRNKQIFDELKSRHFDVGILEPISYCGLGYINKLGIDKTILASSTVMYDNIPIICGEDLEPSHHPSLLATSSDDMNIIERYHNWRMMKINIDSAERMFNKELEVCRQYFGDDMPHWRDLFPAASIMFTNSNPFMDFPRPMLAKTVPIGGISVQLNKIREAKLDDEWDEVLNRRPKTVLVSFGSMTASSDMPNSWRENMVKVFESMKQVTFIWKYETDDLEFAKGADNIYFSKWVPQPALLADHRLSAFLTHGGLGSSNELAYCGKPAILVPLFGDQYRNAKMLARHEGSIIVKKTDLENSSILKDALIKILHDDSYTKHAQHLAEQLEHQPVKPNELLVKYTEFVGKMKIENQFDFKSKWALIVSVPDVDEEKRQKIAEFSKWFMEKLQYEGSQIGHHFNYEALPTETIETIVNDLESCTNAYRQLQKQHPQVTLVIHLLPQLSSNEYEWMKLLSQRYGLLRQGVLFENAMNRFENVELSVEAIFRNMCHWIYRSGLAMVRGNNCGLLIGEGKKPTFDKVLFNSDDIRYAVTKGLHSWDLPVGNECESAIMIAGFPDILNSFGVAQLLAPFRVINVTMNGPREATVTLENKFQAYQAARVLNGKQLSRNDTLSVEALGKEVSQRLAL</sequence>
<evidence type="ECO:0000313" key="12">
    <source>
        <dbReference type="EMBL" id="CAB3410793.1"/>
    </source>
</evidence>
<comment type="subcellular location">
    <subcellularLocation>
        <location evidence="1">Membrane</location>
        <topology evidence="1">Single-pass membrane protein</topology>
    </subcellularLocation>
</comment>
<accession>A0A8S1FE37</accession>
<dbReference type="FunFam" id="3.40.50.2000:FF:000038">
    <property type="entry name" value="UDP-GlucuronosylTransferase"/>
    <property type="match status" value="1"/>
</dbReference>
<evidence type="ECO:0000256" key="3">
    <source>
        <dbReference type="ARBA" id="ARBA00012544"/>
    </source>
</evidence>
<keyword evidence="6" id="KW-0812">Transmembrane</keyword>
<evidence type="ECO:0000256" key="7">
    <source>
        <dbReference type="ARBA" id="ARBA00022729"/>
    </source>
</evidence>
<protein>
    <recommendedName>
        <fullName evidence="3">glucuronosyltransferase</fullName>
        <ecNumber evidence="3">2.4.1.17</ecNumber>
    </recommendedName>
</protein>
<evidence type="ECO:0000256" key="2">
    <source>
        <dbReference type="ARBA" id="ARBA00009995"/>
    </source>
</evidence>
<evidence type="ECO:0000256" key="10">
    <source>
        <dbReference type="ARBA" id="ARBA00047475"/>
    </source>
</evidence>
<dbReference type="EMBL" id="CADEPM010000011">
    <property type="protein sequence ID" value="CAB3410793.1"/>
    <property type="molecule type" value="Genomic_DNA"/>
</dbReference>
<keyword evidence="4" id="KW-0328">Glycosyltransferase</keyword>
<dbReference type="InterPro" id="IPR035595">
    <property type="entry name" value="UDP_glycos_trans_CS"/>
</dbReference>
<keyword evidence="5" id="KW-0808">Transferase</keyword>
<keyword evidence="13" id="KW-1185">Reference proteome</keyword>
<comment type="caution">
    <text evidence="12">The sequence shown here is derived from an EMBL/GenBank/DDBJ whole genome shotgun (WGS) entry which is preliminary data.</text>
</comment>
<evidence type="ECO:0000256" key="9">
    <source>
        <dbReference type="ARBA" id="ARBA00023136"/>
    </source>
</evidence>
<feature type="signal peptide" evidence="11">
    <location>
        <begin position="1"/>
        <end position="16"/>
    </location>
</feature>
<dbReference type="PROSITE" id="PS00375">
    <property type="entry name" value="UDPGT"/>
    <property type="match status" value="1"/>
</dbReference>
<evidence type="ECO:0000256" key="4">
    <source>
        <dbReference type="ARBA" id="ARBA00022676"/>
    </source>
</evidence>
<dbReference type="Gene3D" id="3.40.50.2000">
    <property type="entry name" value="Glycogen Phosphorylase B"/>
    <property type="match status" value="1"/>
</dbReference>
<dbReference type="CDD" id="cd03784">
    <property type="entry name" value="GT1_Gtf-like"/>
    <property type="match status" value="1"/>
</dbReference>
<dbReference type="EC" id="2.4.1.17" evidence="3"/>